<dbReference type="OrthoDB" id="9805924at2"/>
<proteinExistence type="predicted"/>
<sequence>MNVSFKTATLADAEELTRMSMDFYSEIPTRKDRAVNRIAATVHFYKDNSNMGEVMLIECDHNLAGYAIAFRFWSDEYGGLMLGLDCLYVEKKFRHKGIARKFLNSYITREKSNPHVTGIEIESYEGNPAAARLAQSVGLAPKHSSQYILLFKQH</sequence>
<dbReference type="RefSeq" id="WP_116847478.1">
    <property type="nucleotide sequence ID" value="NZ_QTJU01000003.1"/>
</dbReference>
<dbReference type="Proteomes" id="UP000261284">
    <property type="component" value="Unassembled WGS sequence"/>
</dbReference>
<dbReference type="EMBL" id="QTJU01000003">
    <property type="protein sequence ID" value="RFM28232.1"/>
    <property type="molecule type" value="Genomic_DNA"/>
</dbReference>
<reference evidence="2 3" key="1">
    <citation type="submission" date="2018-08" db="EMBL/GenBank/DDBJ databases">
        <title>Chitinophagaceae sp. K23C18032701, a novel bacterium isolated from forest soil.</title>
        <authorList>
            <person name="Wang C."/>
        </authorList>
    </citation>
    <scope>NUCLEOTIDE SEQUENCE [LARGE SCALE GENOMIC DNA]</scope>
    <source>
        <strain evidence="2 3">K23C18032701</strain>
    </source>
</reference>
<evidence type="ECO:0000313" key="3">
    <source>
        <dbReference type="Proteomes" id="UP000261284"/>
    </source>
</evidence>
<keyword evidence="2" id="KW-0808">Transferase</keyword>
<feature type="domain" description="N-acetyltransferase" evidence="1">
    <location>
        <begin position="45"/>
        <end position="138"/>
    </location>
</feature>
<dbReference type="Pfam" id="PF00583">
    <property type="entry name" value="Acetyltransf_1"/>
    <property type="match status" value="1"/>
</dbReference>
<dbReference type="AlphaFoldDB" id="A0A3E1NJX9"/>
<dbReference type="InterPro" id="IPR016181">
    <property type="entry name" value="Acyl_CoA_acyltransferase"/>
</dbReference>
<evidence type="ECO:0000313" key="2">
    <source>
        <dbReference type="EMBL" id="RFM28232.1"/>
    </source>
</evidence>
<dbReference type="GO" id="GO:0016747">
    <property type="term" value="F:acyltransferase activity, transferring groups other than amino-acyl groups"/>
    <property type="evidence" value="ECO:0007669"/>
    <property type="project" value="InterPro"/>
</dbReference>
<dbReference type="CDD" id="cd04301">
    <property type="entry name" value="NAT_SF"/>
    <property type="match status" value="1"/>
</dbReference>
<dbReference type="SUPFAM" id="SSF55729">
    <property type="entry name" value="Acyl-CoA N-acyltransferases (Nat)"/>
    <property type="match status" value="1"/>
</dbReference>
<dbReference type="InterPro" id="IPR000182">
    <property type="entry name" value="GNAT_dom"/>
</dbReference>
<evidence type="ECO:0000259" key="1">
    <source>
        <dbReference type="Pfam" id="PF00583"/>
    </source>
</evidence>
<protein>
    <submittedName>
        <fullName evidence="2">N-acetyltransferase</fullName>
    </submittedName>
</protein>
<dbReference type="Gene3D" id="3.40.630.30">
    <property type="match status" value="1"/>
</dbReference>
<gene>
    <name evidence="2" type="ORF">DXN05_11990</name>
</gene>
<keyword evidence="3" id="KW-1185">Reference proteome</keyword>
<accession>A0A3E1NJX9</accession>
<comment type="caution">
    <text evidence="2">The sequence shown here is derived from an EMBL/GenBank/DDBJ whole genome shotgun (WGS) entry which is preliminary data.</text>
</comment>
<name>A0A3E1NJX9_9BACT</name>
<organism evidence="2 3">
    <name type="scientific">Deminuibacter soli</name>
    <dbReference type="NCBI Taxonomy" id="2291815"/>
    <lineage>
        <taxon>Bacteria</taxon>
        <taxon>Pseudomonadati</taxon>
        <taxon>Bacteroidota</taxon>
        <taxon>Chitinophagia</taxon>
        <taxon>Chitinophagales</taxon>
        <taxon>Chitinophagaceae</taxon>
        <taxon>Deminuibacter</taxon>
    </lineage>
</organism>